<reference evidence="2" key="1">
    <citation type="submission" date="2009-08" db="EMBL/GenBank/DDBJ databases">
        <title>The complete genome of Chitinophaga pinensis DSM 2588.</title>
        <authorList>
            <consortium name="US DOE Joint Genome Institute (JGI-PGF)"/>
            <person name="Lucas S."/>
            <person name="Copeland A."/>
            <person name="Lapidus A."/>
            <person name="Glavina del Rio T."/>
            <person name="Dalin E."/>
            <person name="Tice H."/>
            <person name="Bruce D."/>
            <person name="Goodwin L."/>
            <person name="Pitluck S."/>
            <person name="Kyrpides N."/>
            <person name="Mavromatis K."/>
            <person name="Ivanova N."/>
            <person name="Mikhailova N."/>
            <person name="Sims D."/>
            <person name="Meinche L."/>
            <person name="Brettin T."/>
            <person name="Detter J.C."/>
            <person name="Han C."/>
            <person name="Larimer F."/>
            <person name="Land M."/>
            <person name="Hauser L."/>
            <person name="Markowitz V."/>
            <person name="Cheng J.-F."/>
            <person name="Hugenholtz P."/>
            <person name="Woyke T."/>
            <person name="Wu D."/>
            <person name="Spring S."/>
            <person name="Klenk H.-P."/>
            <person name="Eisen J.A."/>
        </authorList>
    </citation>
    <scope>NUCLEOTIDE SEQUENCE [LARGE SCALE GENOMIC DNA]</scope>
    <source>
        <strain evidence="2">ATCC 43595 / DSM 2588 / LMG 13176 / NBRC 15968 / NCIMB 11800 / UQM 2034</strain>
    </source>
</reference>
<organism evidence="1 2">
    <name type="scientific">Chitinophaga pinensis (strain ATCC 43595 / DSM 2588 / LMG 13176 / NBRC 15968 / NCIMB 11800 / UQM 2034)</name>
    <dbReference type="NCBI Taxonomy" id="485918"/>
    <lineage>
        <taxon>Bacteria</taxon>
        <taxon>Pseudomonadati</taxon>
        <taxon>Bacteroidota</taxon>
        <taxon>Chitinophagia</taxon>
        <taxon>Chitinophagales</taxon>
        <taxon>Chitinophagaceae</taxon>
        <taxon>Chitinophaga</taxon>
    </lineage>
</organism>
<dbReference type="EMBL" id="CP001699">
    <property type="protein sequence ID" value="ACU60767.1"/>
    <property type="molecule type" value="Genomic_DNA"/>
</dbReference>
<dbReference type="KEGG" id="cpi:Cpin_3300"/>
<evidence type="ECO:0000313" key="2">
    <source>
        <dbReference type="Proteomes" id="UP000002215"/>
    </source>
</evidence>
<gene>
    <name evidence="1" type="ordered locus">Cpin_3300</name>
</gene>
<dbReference type="Proteomes" id="UP000002215">
    <property type="component" value="Chromosome"/>
</dbReference>
<dbReference type="AlphaFoldDB" id="A0A979G4Z6"/>
<name>A0A979G4Z6_CHIPD</name>
<accession>A0A979G4Z6</accession>
<evidence type="ECO:0000313" key="1">
    <source>
        <dbReference type="EMBL" id="ACU60767.1"/>
    </source>
</evidence>
<protein>
    <submittedName>
        <fullName evidence="1">Uncharacterized protein</fullName>
    </submittedName>
</protein>
<reference evidence="1 2" key="2">
    <citation type="journal article" date="2010" name="Stand. Genomic Sci.">
        <title>Complete genome sequence of Chitinophaga pinensis type strain (UQM 2034).</title>
        <authorList>
            <person name="Glavina Del Rio T."/>
            <person name="Abt B."/>
            <person name="Spring S."/>
            <person name="Lapidus A."/>
            <person name="Nolan M."/>
            <person name="Tice H."/>
            <person name="Copeland A."/>
            <person name="Cheng J.F."/>
            <person name="Chen F."/>
            <person name="Bruce D."/>
            <person name="Goodwin L."/>
            <person name="Pitluck S."/>
            <person name="Ivanova N."/>
            <person name="Mavromatis K."/>
            <person name="Mikhailova N."/>
            <person name="Pati A."/>
            <person name="Chen A."/>
            <person name="Palaniappan K."/>
            <person name="Land M."/>
            <person name="Hauser L."/>
            <person name="Chang Y.J."/>
            <person name="Jeffries C.D."/>
            <person name="Chain P."/>
            <person name="Saunders E."/>
            <person name="Detter J.C."/>
            <person name="Brettin T."/>
            <person name="Rohde M."/>
            <person name="Goker M."/>
            <person name="Bristow J."/>
            <person name="Eisen J.A."/>
            <person name="Markowitz V."/>
            <person name="Hugenholtz P."/>
            <person name="Kyrpides N.C."/>
            <person name="Klenk H.P."/>
            <person name="Lucas S."/>
        </authorList>
    </citation>
    <scope>NUCLEOTIDE SEQUENCE [LARGE SCALE GENOMIC DNA]</scope>
    <source>
        <strain evidence="2">ATCC 43595 / DSM 2588 / LMG 13176 / NBRC 15968 / NCIMB 11800 / UQM 2034</strain>
    </source>
</reference>
<proteinExistence type="predicted"/>
<sequence length="35" mass="3737">MTTNHETAAVKATVNKKEAIRHMVGSLTSALTLLV</sequence>